<dbReference type="Proteomes" id="UP001215280">
    <property type="component" value="Unassembled WGS sequence"/>
</dbReference>
<gene>
    <name evidence="2" type="ORF">DFH07DRAFT_797527</name>
</gene>
<dbReference type="Gene3D" id="1.20.1280.50">
    <property type="match status" value="1"/>
</dbReference>
<evidence type="ECO:0000313" key="2">
    <source>
        <dbReference type="EMBL" id="KAJ7777682.1"/>
    </source>
</evidence>
<evidence type="ECO:0000313" key="3">
    <source>
        <dbReference type="Proteomes" id="UP001215280"/>
    </source>
</evidence>
<feature type="compositionally biased region" description="Basic and acidic residues" evidence="1">
    <location>
        <begin position="441"/>
        <end position="450"/>
    </location>
</feature>
<name>A0AAD7K3Y9_9AGAR</name>
<protein>
    <recommendedName>
        <fullName evidence="4">F-box domain-containing protein</fullName>
    </recommendedName>
</protein>
<reference evidence="2" key="1">
    <citation type="submission" date="2023-03" db="EMBL/GenBank/DDBJ databases">
        <title>Massive genome expansion in bonnet fungi (Mycena s.s.) driven by repeated elements and novel gene families across ecological guilds.</title>
        <authorList>
            <consortium name="Lawrence Berkeley National Laboratory"/>
            <person name="Harder C.B."/>
            <person name="Miyauchi S."/>
            <person name="Viragh M."/>
            <person name="Kuo A."/>
            <person name="Thoen E."/>
            <person name="Andreopoulos B."/>
            <person name="Lu D."/>
            <person name="Skrede I."/>
            <person name="Drula E."/>
            <person name="Henrissat B."/>
            <person name="Morin E."/>
            <person name="Kohler A."/>
            <person name="Barry K."/>
            <person name="LaButti K."/>
            <person name="Morin E."/>
            <person name="Salamov A."/>
            <person name="Lipzen A."/>
            <person name="Mereny Z."/>
            <person name="Hegedus B."/>
            <person name="Baldrian P."/>
            <person name="Stursova M."/>
            <person name="Weitz H."/>
            <person name="Taylor A."/>
            <person name="Grigoriev I.V."/>
            <person name="Nagy L.G."/>
            <person name="Martin F."/>
            <person name="Kauserud H."/>
        </authorList>
    </citation>
    <scope>NUCLEOTIDE SEQUENCE</scope>
    <source>
        <strain evidence="2">CBHHK188m</strain>
    </source>
</reference>
<dbReference type="SUPFAM" id="SSF52047">
    <property type="entry name" value="RNI-like"/>
    <property type="match status" value="1"/>
</dbReference>
<evidence type="ECO:0008006" key="4">
    <source>
        <dbReference type="Google" id="ProtNLM"/>
    </source>
</evidence>
<accession>A0AAD7K3Y9</accession>
<evidence type="ECO:0000256" key="1">
    <source>
        <dbReference type="SAM" id="MobiDB-lite"/>
    </source>
</evidence>
<proteinExistence type="predicted"/>
<comment type="caution">
    <text evidence="2">The sequence shown here is derived from an EMBL/GenBank/DDBJ whole genome shotgun (WGS) entry which is preliminary data.</text>
</comment>
<keyword evidence="3" id="KW-1185">Reference proteome</keyword>
<sequence>MAPTSVSFLSIPLHIRRHPMYLLDTPIERSPDEVLALIFKVAADMPLGRREQSVPLTVSAVSRRWRTVALSSPELWTTIHVSHRRSTDHATLFLKRSTPLLFRMTVNTQSRGKAVEAAEILELFVRHIQRCSALALCLTDEELRWWNTALQHTTSHTLRVLSLTIHSHPPEELYGPPESPFIFATIFPRVSSIRLALAPTMLQHEPLDSLRLTTLNVRCTWDGGYLRHMCRHSPALDTLVLREYSASVFEGAPVACMPTLTHLVLEYKDAALAEGLSSLALSLELPNLVRLEVKGSRTPYAWYKIRALDHQTFPELRFLHLHDVCLGGALDLNILHTLGAKITHLRLTGEPFNSLNKLLSPTIFPDLQMIEVPRGSSSGLPKTWPKSVTLRLISGHPWCYLPGEIAFYEDGVGHITEFEWDIPWHLCSDFCEVHNTSPWRDARSAEERSSDQVLTRTEGLRPL</sequence>
<dbReference type="EMBL" id="JARJLG010000010">
    <property type="protein sequence ID" value="KAJ7777682.1"/>
    <property type="molecule type" value="Genomic_DNA"/>
</dbReference>
<dbReference type="AlphaFoldDB" id="A0AAD7K3Y9"/>
<organism evidence="2 3">
    <name type="scientific">Mycena maculata</name>
    <dbReference type="NCBI Taxonomy" id="230809"/>
    <lineage>
        <taxon>Eukaryota</taxon>
        <taxon>Fungi</taxon>
        <taxon>Dikarya</taxon>
        <taxon>Basidiomycota</taxon>
        <taxon>Agaricomycotina</taxon>
        <taxon>Agaricomycetes</taxon>
        <taxon>Agaricomycetidae</taxon>
        <taxon>Agaricales</taxon>
        <taxon>Marasmiineae</taxon>
        <taxon>Mycenaceae</taxon>
        <taxon>Mycena</taxon>
    </lineage>
</organism>
<feature type="region of interest" description="Disordered" evidence="1">
    <location>
        <begin position="441"/>
        <end position="463"/>
    </location>
</feature>